<dbReference type="Pfam" id="PF11845">
    <property type="entry name" value="Tll0287-like"/>
    <property type="match status" value="1"/>
</dbReference>
<protein>
    <submittedName>
        <fullName evidence="4">Diguanylate cyclase/phosphodiesterase (GGDEF &amp; EAL domains)</fullName>
    </submittedName>
    <submittedName>
        <fullName evidence="5">EAL domain-containing protein</fullName>
    </submittedName>
</protein>
<dbReference type="NCBIfam" id="TIGR00254">
    <property type="entry name" value="GGDEF"/>
    <property type="match status" value="1"/>
</dbReference>
<dbReference type="Pfam" id="PF00990">
    <property type="entry name" value="GGDEF"/>
    <property type="match status" value="1"/>
</dbReference>
<dbReference type="RefSeq" id="WP_007475525.1">
    <property type="nucleotide sequence ID" value="NZ_ABCJ01000012.1"/>
</dbReference>
<dbReference type="SMART" id="SM00052">
    <property type="entry name" value="EAL"/>
    <property type="match status" value="1"/>
</dbReference>
<evidence type="ECO:0000313" key="5">
    <source>
        <dbReference type="EMBL" id="QCT94145.1"/>
    </source>
</evidence>
<dbReference type="AlphaFoldDB" id="A0AAI9AGE0"/>
<organism evidence="4 6">
    <name type="scientific">Caminibacter mediatlanticus TB-2</name>
    <dbReference type="NCBI Taxonomy" id="391592"/>
    <lineage>
        <taxon>Bacteria</taxon>
        <taxon>Pseudomonadati</taxon>
        <taxon>Campylobacterota</taxon>
        <taxon>Epsilonproteobacteria</taxon>
        <taxon>Nautiliales</taxon>
        <taxon>Nautiliaceae</taxon>
        <taxon>Caminibacter</taxon>
    </lineage>
</organism>
<dbReference type="InterPro" id="IPR000160">
    <property type="entry name" value="GGDEF_dom"/>
</dbReference>
<dbReference type="EMBL" id="CP040463">
    <property type="protein sequence ID" value="QCT94145.1"/>
    <property type="molecule type" value="Genomic_DNA"/>
</dbReference>
<dbReference type="PROSITE" id="PS50883">
    <property type="entry name" value="EAL"/>
    <property type="match status" value="1"/>
</dbReference>
<evidence type="ECO:0000259" key="2">
    <source>
        <dbReference type="PROSITE" id="PS50883"/>
    </source>
</evidence>
<dbReference type="InterPro" id="IPR029787">
    <property type="entry name" value="Nucleotide_cyclase"/>
</dbReference>
<name>A0AAI9AGE0_9BACT</name>
<dbReference type="InterPro" id="IPR050706">
    <property type="entry name" value="Cyclic-di-GMP_PDE-like"/>
</dbReference>
<keyword evidence="1" id="KW-0472">Membrane</keyword>
<gene>
    <name evidence="4" type="ORF">CMTB2_08600</name>
    <name evidence="5" type="ORF">FE773_02825</name>
</gene>
<dbReference type="CDD" id="cd01948">
    <property type="entry name" value="EAL"/>
    <property type="match status" value="1"/>
</dbReference>
<reference evidence="4 6" key="1">
    <citation type="journal article" date="2011" name="Stand. Genomic Sci.">
        <title>Draft genome sequence of Caminibacter mediatlanticus strain TB-2, an epsilonproteobacterium isolated from a deep-sea hydrothermal vent.</title>
        <authorList>
            <person name="Giovannelli D."/>
            <person name="Ferriera S."/>
            <person name="Johnson J."/>
            <person name="Kravitz S."/>
            <person name="Perez-Rodriguez I."/>
            <person name="Ricci J."/>
            <person name="O'Brien C."/>
            <person name="Voordeckers J.W."/>
            <person name="Bini E."/>
            <person name="Vetriani C."/>
        </authorList>
    </citation>
    <scope>NUCLEOTIDE SEQUENCE [LARGE SCALE GENOMIC DNA]</scope>
    <source>
        <strain evidence="4 6">TB-2</strain>
    </source>
</reference>
<dbReference type="Gene3D" id="3.20.20.450">
    <property type="entry name" value="EAL domain"/>
    <property type="match status" value="1"/>
</dbReference>
<dbReference type="SUPFAM" id="SSF141868">
    <property type="entry name" value="EAL domain-like"/>
    <property type="match status" value="1"/>
</dbReference>
<evidence type="ECO:0000256" key="1">
    <source>
        <dbReference type="SAM" id="Phobius"/>
    </source>
</evidence>
<keyword evidence="7" id="KW-1185">Reference proteome</keyword>
<evidence type="ECO:0000313" key="7">
    <source>
        <dbReference type="Proteomes" id="UP000306825"/>
    </source>
</evidence>
<dbReference type="GO" id="GO:0071111">
    <property type="term" value="F:cyclic-guanylate-specific phosphodiesterase activity"/>
    <property type="evidence" value="ECO:0007669"/>
    <property type="project" value="InterPro"/>
</dbReference>
<dbReference type="SMART" id="SM00267">
    <property type="entry name" value="GGDEF"/>
    <property type="match status" value="1"/>
</dbReference>
<dbReference type="InterPro" id="IPR021796">
    <property type="entry name" value="Tll0287-like_dom"/>
</dbReference>
<reference evidence="5 7" key="2">
    <citation type="submission" date="2019-05" db="EMBL/GenBank/DDBJ databases">
        <title>A comparative analysis of the Nautiliaceae.</title>
        <authorList>
            <person name="Grosche A."/>
            <person name="Smedile F."/>
            <person name="Vetriani C."/>
        </authorList>
    </citation>
    <scope>NUCLEOTIDE SEQUENCE [LARGE SCALE GENOMIC DNA]</scope>
    <source>
        <strain evidence="5 7">TB-2</strain>
    </source>
</reference>
<dbReference type="Proteomes" id="UP000306825">
    <property type="component" value="Chromosome"/>
</dbReference>
<sequence>MRSIKKEVFYGFVLLFLILGVTLYLLYSFIQNIIVMQEVNKARLESKTIYYFREYLAKVSPYVEIKNHKLSFFACTPAYTSNQVAKTIREKEHFYVKQVSKKWRNPMDKPNKYELQAIEYFEKNKNAKEYWQIYSSHNNIESKHIFYAYPLWIEKSCLKCHGVPHKDVPDYLYKKIVSIYGDRAFNYKLGELRGIISIRIPFSDAQDKINLTFLVVAGFLLLIFIIGGVYFYYFNKNVQKDLFTLISYFQNIISNNKYKTLNKKMIYKEFEKLKKQINNTINIIKKYQVDLYKKFNFNDITQLHNRVKFFDNLKNKNNRYKNIVLLNIDKFREINSFFGLKVGDELIKEVAKRLRNLKLKYHFLIYHLDIDEFALVFSDDLSKEELKSKILSIIKELEKPYSINEEEIIVRFRAGISKDYVNAEIALSQTKELKKDIVFDYEVEGIKENYGENIKWLKKIKDAIEDDRIVPFFQPIVDKNKNIIKYEALVRMIDEEGNVISPFFFLDVAKKSRLYSNITKIVLDKAIKKISQKNVGVSININLEDIENVEMKNYIINSINKCENKNLLTFEIVENEDVRESKEAMEFIKEIKRRGAQVYIDDFGSGYANFDYLLKLSPDGVKIDGSLIKDILDNKNNEIIVKTIINFAKETNLKTVAEFVENKEIFDKLKSLGIDYFQGYYFSPPKSDIER</sequence>
<dbReference type="PANTHER" id="PTHR33121:SF71">
    <property type="entry name" value="OXYGEN SENSOR PROTEIN DOSP"/>
    <property type="match status" value="1"/>
</dbReference>
<dbReference type="InterPro" id="IPR001633">
    <property type="entry name" value="EAL_dom"/>
</dbReference>
<feature type="domain" description="GGDEF" evidence="3">
    <location>
        <begin position="319"/>
        <end position="443"/>
    </location>
</feature>
<evidence type="ECO:0000259" key="3">
    <source>
        <dbReference type="PROSITE" id="PS50887"/>
    </source>
</evidence>
<dbReference type="SUPFAM" id="SSF55073">
    <property type="entry name" value="Nucleotide cyclase"/>
    <property type="match status" value="1"/>
</dbReference>
<dbReference type="PANTHER" id="PTHR33121">
    <property type="entry name" value="CYCLIC DI-GMP PHOSPHODIESTERASE PDEF"/>
    <property type="match status" value="1"/>
</dbReference>
<dbReference type="CDD" id="cd01949">
    <property type="entry name" value="GGDEF"/>
    <property type="match status" value="1"/>
</dbReference>
<dbReference type="EMBL" id="ABCJ01000012">
    <property type="protein sequence ID" value="EDM23024.1"/>
    <property type="molecule type" value="Genomic_DNA"/>
</dbReference>
<keyword evidence="1" id="KW-1133">Transmembrane helix</keyword>
<dbReference type="InterPro" id="IPR043128">
    <property type="entry name" value="Rev_trsase/Diguanyl_cyclase"/>
</dbReference>
<evidence type="ECO:0000313" key="4">
    <source>
        <dbReference type="EMBL" id="EDM23024.1"/>
    </source>
</evidence>
<keyword evidence="1" id="KW-0812">Transmembrane</keyword>
<feature type="transmembrane region" description="Helical" evidence="1">
    <location>
        <begin position="211"/>
        <end position="233"/>
    </location>
</feature>
<dbReference type="Pfam" id="PF00563">
    <property type="entry name" value="EAL"/>
    <property type="match status" value="1"/>
</dbReference>
<dbReference type="InterPro" id="IPR035919">
    <property type="entry name" value="EAL_sf"/>
</dbReference>
<accession>A0AAI9AGE0</accession>
<feature type="domain" description="EAL" evidence="2">
    <location>
        <begin position="453"/>
        <end position="691"/>
    </location>
</feature>
<dbReference type="Gene3D" id="3.30.70.270">
    <property type="match status" value="1"/>
</dbReference>
<proteinExistence type="predicted"/>
<dbReference type="Proteomes" id="UP000003288">
    <property type="component" value="Unassembled WGS sequence"/>
</dbReference>
<evidence type="ECO:0000313" key="6">
    <source>
        <dbReference type="Proteomes" id="UP000003288"/>
    </source>
</evidence>
<feature type="transmembrane region" description="Helical" evidence="1">
    <location>
        <begin position="7"/>
        <end position="27"/>
    </location>
</feature>
<dbReference type="PROSITE" id="PS50887">
    <property type="entry name" value="GGDEF"/>
    <property type="match status" value="1"/>
</dbReference>